<dbReference type="InterPro" id="IPR007688">
    <property type="entry name" value="Conjugal_tfr_TrbL/VirB6"/>
</dbReference>
<feature type="transmembrane region" description="Helical" evidence="4">
    <location>
        <begin position="132"/>
        <end position="153"/>
    </location>
</feature>
<dbReference type="HOGENOM" id="CLU_516699_0_0_0"/>
<feature type="transmembrane region" description="Helical" evidence="4">
    <location>
        <begin position="160"/>
        <end position="178"/>
    </location>
</feature>
<feature type="transmembrane region" description="Helical" evidence="4">
    <location>
        <begin position="20"/>
        <end position="42"/>
    </location>
</feature>
<keyword evidence="6" id="KW-1185">Reference proteome</keyword>
<evidence type="ECO:0000256" key="3">
    <source>
        <dbReference type="ARBA" id="ARBA00023136"/>
    </source>
</evidence>
<evidence type="ECO:0008006" key="7">
    <source>
        <dbReference type="Google" id="ProtNLM"/>
    </source>
</evidence>
<accession>D1AYH3</accession>
<dbReference type="AlphaFoldDB" id="D1AYH3"/>
<gene>
    <name evidence="5" type="ordered locus">Smon_0882</name>
</gene>
<dbReference type="OrthoDB" id="95254at2"/>
<feature type="transmembrane region" description="Helical" evidence="4">
    <location>
        <begin position="226"/>
        <end position="245"/>
    </location>
</feature>
<name>D1AYH3_STRM9</name>
<dbReference type="Pfam" id="PF04610">
    <property type="entry name" value="TrbL"/>
    <property type="match status" value="1"/>
</dbReference>
<dbReference type="EMBL" id="CP001779">
    <property type="protein sequence ID" value="ACZ01349.1"/>
    <property type="molecule type" value="Genomic_DNA"/>
</dbReference>
<evidence type="ECO:0000256" key="2">
    <source>
        <dbReference type="ARBA" id="ARBA00022989"/>
    </source>
</evidence>
<dbReference type="KEGG" id="smf:Smon_0882"/>
<evidence type="ECO:0000313" key="5">
    <source>
        <dbReference type="EMBL" id="ACZ01349.1"/>
    </source>
</evidence>
<feature type="transmembrane region" description="Helical" evidence="4">
    <location>
        <begin position="54"/>
        <end position="73"/>
    </location>
</feature>
<reference evidence="5 6" key="1">
    <citation type="journal article" date="2009" name="Stand. Genomic Sci.">
        <title>Complete genome sequence of Streptobacillus moniliformis type strain (9901T).</title>
        <authorList>
            <person name="Nolan M."/>
            <person name="Gronow S."/>
            <person name="Lapidus A."/>
            <person name="Ivanova N."/>
            <person name="Copeland A."/>
            <person name="Lucas S."/>
            <person name="Del Rio T.G."/>
            <person name="Chen F."/>
            <person name="Tice H."/>
            <person name="Pitluck S."/>
            <person name="Cheng J.F."/>
            <person name="Sims D."/>
            <person name="Meincke L."/>
            <person name="Bruce D."/>
            <person name="Goodwin L."/>
            <person name="Brettin T."/>
            <person name="Han C."/>
            <person name="Detter J.C."/>
            <person name="Ovchinikova G."/>
            <person name="Pati A."/>
            <person name="Mavromatis K."/>
            <person name="Mikhailova N."/>
            <person name="Chen A."/>
            <person name="Palaniappan K."/>
            <person name="Land M."/>
            <person name="Hauser L."/>
            <person name="Chang Y.J."/>
            <person name="Jeffries C.D."/>
            <person name="Rohde M."/>
            <person name="Sproer C."/>
            <person name="Goker M."/>
            <person name="Bristow J."/>
            <person name="Eisen J.A."/>
            <person name="Markowitz V."/>
            <person name="Hugenholtz P."/>
            <person name="Kyrpides N.C."/>
            <person name="Klenk H.P."/>
            <person name="Chain P."/>
        </authorList>
    </citation>
    <scope>NUCLEOTIDE SEQUENCE [LARGE SCALE GENOMIC DNA]</scope>
    <source>
        <strain evidence="6">ATCC 14647 / DSM 12112 / NCTC 10651 / 9901</strain>
    </source>
</reference>
<feature type="transmembrane region" description="Helical" evidence="4">
    <location>
        <begin position="265"/>
        <end position="292"/>
    </location>
</feature>
<dbReference type="RefSeq" id="WP_012858898.1">
    <property type="nucleotide sequence ID" value="NC_013515.1"/>
</dbReference>
<dbReference type="GO" id="GO:0030255">
    <property type="term" value="P:protein secretion by the type IV secretion system"/>
    <property type="evidence" value="ECO:0007669"/>
    <property type="project" value="InterPro"/>
</dbReference>
<keyword evidence="2 4" id="KW-1133">Transmembrane helix</keyword>
<dbReference type="GeneID" id="29672819"/>
<evidence type="ECO:0000256" key="4">
    <source>
        <dbReference type="SAM" id="Phobius"/>
    </source>
</evidence>
<feature type="transmembrane region" description="Helical" evidence="4">
    <location>
        <begin position="190"/>
        <end position="214"/>
    </location>
</feature>
<sequence>MINNFTQIFSDMLSTGVLRLVSIVLFFMTMIAMIDFILAFIFEYSADMMTFLKVFFTKIFRYTIFFAIARFYVPITDELVNIIFKIGYLFFPSGKIPKGRIGLPDFDEIFSFLFDSVLKIRDDWAKLHWTQFGAQLTYLIIVLICIIGIFLIIKEIIINFVEIKVIIALGVLLLPFSVYEQTKSIGAKLWNALLNSAGKLLVSLCLTGITLQLLQKTTFNSNNNVNIGNAISWAFLLSLCAYLITNSKELGNMLINGTGSSNVNGVFGQALGVVVGGATAAMGGAVVGASAVKGGLTKGMAASRGGKNLGGILKAAKSGMKEGASVSKNSRLGKIGSKFSRGMQNAVGYATGNRSAMNMAGDLWGATFGTASDQVMHDGERLQEQKDNIAFDSPGDAKDYISSKDRVMEAMVAVRNSLSKNGPTPVSKLERYREAFREFREHMNNPENKEKAFEKASEIAKNKKDIYGTRKEYETARKYNPYKTDENGNRVKKDIWNEDIGKDILRDKKENKSNDIKKEKF</sequence>
<organism evidence="5 6">
    <name type="scientific">Streptobacillus moniliformis (strain ATCC 14647 / DSM 12112 / NCTC 10651 / 9901)</name>
    <dbReference type="NCBI Taxonomy" id="519441"/>
    <lineage>
        <taxon>Bacteria</taxon>
        <taxon>Fusobacteriati</taxon>
        <taxon>Fusobacteriota</taxon>
        <taxon>Fusobacteriia</taxon>
        <taxon>Fusobacteriales</taxon>
        <taxon>Leptotrichiaceae</taxon>
        <taxon>Streptobacillus</taxon>
    </lineage>
</organism>
<dbReference type="STRING" id="519441.Smon_0882"/>
<dbReference type="Proteomes" id="UP000002072">
    <property type="component" value="Chromosome"/>
</dbReference>
<keyword evidence="1 4" id="KW-0812">Transmembrane</keyword>
<evidence type="ECO:0000256" key="1">
    <source>
        <dbReference type="ARBA" id="ARBA00022692"/>
    </source>
</evidence>
<keyword evidence="3 4" id="KW-0472">Membrane</keyword>
<protein>
    <recommendedName>
        <fullName evidence="7">TrbL/VirB6 plasmid conjugal transfer protein</fullName>
    </recommendedName>
</protein>
<proteinExistence type="predicted"/>
<evidence type="ECO:0000313" key="6">
    <source>
        <dbReference type="Proteomes" id="UP000002072"/>
    </source>
</evidence>
<dbReference type="eggNOG" id="COG3846">
    <property type="taxonomic scope" value="Bacteria"/>
</dbReference>